<proteinExistence type="predicted"/>
<keyword evidence="10" id="KW-1185">Reference proteome</keyword>
<evidence type="ECO:0000256" key="4">
    <source>
        <dbReference type="ARBA" id="ARBA00022982"/>
    </source>
</evidence>
<evidence type="ECO:0000313" key="9">
    <source>
        <dbReference type="EMBL" id="AMD92330.1"/>
    </source>
</evidence>
<dbReference type="EMBL" id="CP014230">
    <property type="protein sequence ID" value="AMD92330.1"/>
    <property type="molecule type" value="Genomic_DNA"/>
</dbReference>
<evidence type="ECO:0000256" key="7">
    <source>
        <dbReference type="RuleBase" id="RU368020"/>
    </source>
</evidence>
<dbReference type="AlphaFoldDB" id="A0A120KMX1"/>
<dbReference type="GO" id="GO:0051536">
    <property type="term" value="F:iron-sulfur cluster binding"/>
    <property type="evidence" value="ECO:0007669"/>
    <property type="project" value="UniProtKB-KW"/>
</dbReference>
<dbReference type="PANTHER" id="PTHR36923:SF3">
    <property type="entry name" value="FERREDOXIN"/>
    <property type="match status" value="1"/>
</dbReference>
<dbReference type="Pfam" id="PF13370">
    <property type="entry name" value="Fer4_13"/>
    <property type="match status" value="1"/>
</dbReference>
<dbReference type="PROSITE" id="PS51379">
    <property type="entry name" value="4FE4S_FER_2"/>
    <property type="match status" value="1"/>
</dbReference>
<dbReference type="InterPro" id="IPR017900">
    <property type="entry name" value="4Fe4S_Fe_S_CS"/>
</dbReference>
<evidence type="ECO:0000256" key="1">
    <source>
        <dbReference type="ARBA" id="ARBA00003532"/>
    </source>
</evidence>
<dbReference type="PRINTS" id="PR00352">
    <property type="entry name" value="3FE4SFRDOXIN"/>
</dbReference>
<evidence type="ECO:0000256" key="6">
    <source>
        <dbReference type="ARBA" id="ARBA00023014"/>
    </source>
</evidence>
<dbReference type="Proteomes" id="UP000063964">
    <property type="component" value="Chromosome"/>
</dbReference>
<accession>A0A120KMX1</accession>
<dbReference type="STRING" id="888061.AXF15_03880"/>
<dbReference type="OrthoDB" id="9803319at2"/>
<evidence type="ECO:0000256" key="5">
    <source>
        <dbReference type="ARBA" id="ARBA00023004"/>
    </source>
</evidence>
<evidence type="ECO:0000256" key="3">
    <source>
        <dbReference type="ARBA" id="ARBA00022723"/>
    </source>
</evidence>
<keyword evidence="4 7" id="KW-0249">Electron transport</keyword>
<dbReference type="PROSITE" id="PS00198">
    <property type="entry name" value="4FE4S_FER_1"/>
    <property type="match status" value="1"/>
</dbReference>
<evidence type="ECO:0000313" key="10">
    <source>
        <dbReference type="Proteomes" id="UP000063964"/>
    </source>
</evidence>
<feature type="domain" description="4Fe-4S ferredoxin-type" evidence="8">
    <location>
        <begin position="1"/>
        <end position="29"/>
    </location>
</feature>
<keyword evidence="6 7" id="KW-0411">Iron-sulfur</keyword>
<gene>
    <name evidence="9" type="ORF">AXF15_03880</name>
</gene>
<dbReference type="RefSeq" id="WP_066603568.1">
    <property type="nucleotide sequence ID" value="NZ_CP014230.1"/>
</dbReference>
<dbReference type="SUPFAM" id="SSF54862">
    <property type="entry name" value="4Fe-4S ferredoxins"/>
    <property type="match status" value="1"/>
</dbReference>
<dbReference type="PANTHER" id="PTHR36923">
    <property type="entry name" value="FERREDOXIN"/>
    <property type="match status" value="1"/>
</dbReference>
<protein>
    <recommendedName>
        <fullName evidence="7">Ferredoxin</fullName>
    </recommendedName>
</protein>
<name>A0A120KMX1_9BACT</name>
<dbReference type="InterPro" id="IPR051269">
    <property type="entry name" value="Fe-S_cluster_ET"/>
</dbReference>
<evidence type="ECO:0000259" key="8">
    <source>
        <dbReference type="PROSITE" id="PS51379"/>
    </source>
</evidence>
<organism evidence="9 10">
    <name type="scientific">Desulfomicrobium orale DSM 12838</name>
    <dbReference type="NCBI Taxonomy" id="888061"/>
    <lineage>
        <taxon>Bacteria</taxon>
        <taxon>Pseudomonadati</taxon>
        <taxon>Thermodesulfobacteriota</taxon>
        <taxon>Desulfovibrionia</taxon>
        <taxon>Desulfovibrionales</taxon>
        <taxon>Desulfomicrobiaceae</taxon>
        <taxon>Desulfomicrobium</taxon>
    </lineage>
</organism>
<comment type="function">
    <text evidence="1 7">Ferredoxins are iron-sulfur proteins that transfer electrons in a wide variety of metabolic reactions.</text>
</comment>
<dbReference type="Gene3D" id="3.30.70.20">
    <property type="match status" value="1"/>
</dbReference>
<dbReference type="KEGG" id="doa:AXF15_03880"/>
<dbReference type="GO" id="GO:0009055">
    <property type="term" value="F:electron transfer activity"/>
    <property type="evidence" value="ECO:0007669"/>
    <property type="project" value="UniProtKB-UniRule"/>
</dbReference>
<keyword evidence="2 7" id="KW-0813">Transport</keyword>
<sequence>MSIVIDHEECIGCETCVELCPEVFSMIPEEEKAMVTAPDSTAECVQDAIDACPVTAISR</sequence>
<dbReference type="InterPro" id="IPR001080">
    <property type="entry name" value="3Fe4S_ferredoxin"/>
</dbReference>
<keyword evidence="5 7" id="KW-0408">Iron</keyword>
<evidence type="ECO:0000256" key="2">
    <source>
        <dbReference type="ARBA" id="ARBA00022448"/>
    </source>
</evidence>
<reference evidence="10" key="1">
    <citation type="submission" date="2016-02" db="EMBL/GenBank/DDBJ databases">
        <authorList>
            <person name="Holder M.E."/>
            <person name="Ajami N.J."/>
            <person name="Petrosino J.F."/>
        </authorList>
    </citation>
    <scope>NUCLEOTIDE SEQUENCE [LARGE SCALE GENOMIC DNA]</scope>
    <source>
        <strain evidence="10">DSM 12838</strain>
    </source>
</reference>
<dbReference type="GO" id="GO:0005506">
    <property type="term" value="F:iron ion binding"/>
    <property type="evidence" value="ECO:0007669"/>
    <property type="project" value="UniProtKB-UniRule"/>
</dbReference>
<dbReference type="InterPro" id="IPR017896">
    <property type="entry name" value="4Fe4S_Fe-S-bd"/>
</dbReference>
<keyword evidence="3 7" id="KW-0479">Metal-binding</keyword>